<dbReference type="GO" id="GO:0042594">
    <property type="term" value="P:response to starvation"/>
    <property type="evidence" value="ECO:0007669"/>
    <property type="project" value="TreeGrafter"/>
</dbReference>
<keyword evidence="9" id="KW-0808">Transferase</keyword>
<dbReference type="PANTHER" id="PTHR21262:SF31">
    <property type="entry name" value="GTP PYROPHOSPHOKINASE"/>
    <property type="match status" value="1"/>
</dbReference>
<dbReference type="Pfam" id="PF13328">
    <property type="entry name" value="HD_4"/>
    <property type="match status" value="1"/>
</dbReference>
<accession>A0A1K1TEH7</accession>
<proteinExistence type="inferred from homology"/>
<dbReference type="InterPro" id="IPR043519">
    <property type="entry name" value="NT_sf"/>
</dbReference>
<evidence type="ECO:0000256" key="3">
    <source>
        <dbReference type="ARBA" id="ARBA00029754"/>
    </source>
</evidence>
<dbReference type="NCBIfam" id="NF008124">
    <property type="entry name" value="PRK10872.1"/>
    <property type="match status" value="1"/>
</dbReference>
<dbReference type="InterPro" id="IPR007685">
    <property type="entry name" value="RelA_SpoT"/>
</dbReference>
<dbReference type="PROSITE" id="PS51671">
    <property type="entry name" value="ACT"/>
    <property type="match status" value="1"/>
</dbReference>
<dbReference type="Pfam" id="PF13291">
    <property type="entry name" value="ACT_4"/>
    <property type="match status" value="1"/>
</dbReference>
<dbReference type="AlphaFoldDB" id="A0A1K1TEH7"/>
<dbReference type="FunFam" id="3.10.20.30:FF:000002">
    <property type="entry name" value="GTP pyrophosphokinase (RelA/SpoT)"/>
    <property type="match status" value="1"/>
</dbReference>
<dbReference type="Gene3D" id="3.30.70.260">
    <property type="match status" value="1"/>
</dbReference>
<dbReference type="SUPFAM" id="SSF55021">
    <property type="entry name" value="ACT-like"/>
    <property type="match status" value="1"/>
</dbReference>
<feature type="domain" description="TGS" evidence="8">
    <location>
        <begin position="415"/>
        <end position="476"/>
    </location>
</feature>
<dbReference type="InterPro" id="IPR045600">
    <property type="entry name" value="RelA/SpoT_AH_RIS"/>
</dbReference>
<protein>
    <recommendedName>
        <fullName evidence="1">GTP pyrophosphokinase</fullName>
    </recommendedName>
    <alternativeName>
        <fullName evidence="4">(p)ppGpp synthase</fullName>
    </alternativeName>
    <alternativeName>
        <fullName evidence="3">ATP:GTP 3'-pyrophosphotransferase</fullName>
    </alternativeName>
    <alternativeName>
        <fullName evidence="5">ppGpp synthase I</fullName>
    </alternativeName>
</protein>
<dbReference type="RefSeq" id="WP_072324364.1">
    <property type="nucleotide sequence ID" value="NZ_FPJW01000001.1"/>
</dbReference>
<dbReference type="SUPFAM" id="SSF81271">
    <property type="entry name" value="TGS-like"/>
    <property type="match status" value="1"/>
</dbReference>
<dbReference type="OrthoDB" id="9805041at2"/>
<dbReference type="GO" id="GO:0016301">
    <property type="term" value="F:kinase activity"/>
    <property type="evidence" value="ECO:0007669"/>
    <property type="project" value="UniProtKB-KW"/>
</dbReference>
<dbReference type="PROSITE" id="PS51880">
    <property type="entry name" value="TGS"/>
    <property type="match status" value="1"/>
</dbReference>
<dbReference type="SUPFAM" id="SSF81301">
    <property type="entry name" value="Nucleotidyltransferase"/>
    <property type="match status" value="1"/>
</dbReference>
<dbReference type="GO" id="GO:0005886">
    <property type="term" value="C:plasma membrane"/>
    <property type="evidence" value="ECO:0007669"/>
    <property type="project" value="TreeGrafter"/>
</dbReference>
<dbReference type="InterPro" id="IPR033655">
    <property type="entry name" value="TGS_RelA/SpoT"/>
</dbReference>
<dbReference type="SMART" id="SM00954">
    <property type="entry name" value="RelA_SpoT"/>
    <property type="match status" value="1"/>
</dbReference>
<dbReference type="GO" id="GO:0008893">
    <property type="term" value="F:guanosine-3',5'-bis(diphosphate) 3'-diphosphatase activity"/>
    <property type="evidence" value="ECO:0007669"/>
    <property type="project" value="TreeGrafter"/>
</dbReference>
<dbReference type="CDD" id="cd01668">
    <property type="entry name" value="TGS_RSH"/>
    <property type="match status" value="1"/>
</dbReference>
<dbReference type="InterPro" id="IPR002912">
    <property type="entry name" value="ACT_dom"/>
</dbReference>
<keyword evidence="10" id="KW-1185">Reference proteome</keyword>
<evidence type="ECO:0000256" key="1">
    <source>
        <dbReference type="ARBA" id="ARBA00019852"/>
    </source>
</evidence>
<dbReference type="SUPFAM" id="SSF109604">
    <property type="entry name" value="HD-domain/PDEase-like"/>
    <property type="match status" value="1"/>
</dbReference>
<organism evidence="9 10">
    <name type="scientific">Marinospirillum alkaliphilum DSM 21637</name>
    <dbReference type="NCBI Taxonomy" id="1122209"/>
    <lineage>
        <taxon>Bacteria</taxon>
        <taxon>Pseudomonadati</taxon>
        <taxon>Pseudomonadota</taxon>
        <taxon>Gammaproteobacteria</taxon>
        <taxon>Oceanospirillales</taxon>
        <taxon>Oceanospirillaceae</taxon>
        <taxon>Marinospirillum</taxon>
    </lineage>
</organism>
<dbReference type="FunFam" id="3.30.460.10:FF:000001">
    <property type="entry name" value="GTP pyrophosphokinase RelA"/>
    <property type="match status" value="1"/>
</dbReference>
<evidence type="ECO:0000313" key="10">
    <source>
        <dbReference type="Proteomes" id="UP000182350"/>
    </source>
</evidence>
<dbReference type="Pfam" id="PF19296">
    <property type="entry name" value="RelA_AH_RIS"/>
    <property type="match status" value="1"/>
</dbReference>
<dbReference type="InterPro" id="IPR004095">
    <property type="entry name" value="TGS"/>
</dbReference>
<dbReference type="Gene3D" id="3.30.460.10">
    <property type="entry name" value="Beta Polymerase, domain 2"/>
    <property type="match status" value="1"/>
</dbReference>
<evidence type="ECO:0000256" key="2">
    <source>
        <dbReference type="ARBA" id="ARBA00025704"/>
    </source>
</evidence>
<dbReference type="GO" id="GO:0015969">
    <property type="term" value="P:guanosine tetraphosphate metabolic process"/>
    <property type="evidence" value="ECO:0007669"/>
    <property type="project" value="InterPro"/>
</dbReference>
<dbReference type="NCBIfam" id="TIGR00691">
    <property type="entry name" value="spoT_relA"/>
    <property type="match status" value="1"/>
</dbReference>
<dbReference type="InterPro" id="IPR045865">
    <property type="entry name" value="ACT-like_dom_sf"/>
</dbReference>
<dbReference type="Gene3D" id="3.10.20.30">
    <property type="match status" value="1"/>
</dbReference>
<evidence type="ECO:0000259" key="8">
    <source>
        <dbReference type="PROSITE" id="PS51880"/>
    </source>
</evidence>
<evidence type="ECO:0000259" key="7">
    <source>
        <dbReference type="PROSITE" id="PS51671"/>
    </source>
</evidence>
<dbReference type="EMBL" id="FPJW01000001">
    <property type="protein sequence ID" value="SFW98906.1"/>
    <property type="molecule type" value="Genomic_DNA"/>
</dbReference>
<dbReference type="InterPro" id="IPR012675">
    <property type="entry name" value="Beta-grasp_dom_sf"/>
</dbReference>
<dbReference type="GO" id="GO:0008728">
    <property type="term" value="F:GTP diphosphokinase activity"/>
    <property type="evidence" value="ECO:0007669"/>
    <property type="project" value="TreeGrafter"/>
</dbReference>
<evidence type="ECO:0000256" key="4">
    <source>
        <dbReference type="ARBA" id="ARBA00032407"/>
    </source>
</evidence>
<dbReference type="CDD" id="cd05399">
    <property type="entry name" value="NT_Rel-Spo_like"/>
    <property type="match status" value="1"/>
</dbReference>
<dbReference type="Pfam" id="PF04607">
    <property type="entry name" value="RelA_SpoT"/>
    <property type="match status" value="1"/>
</dbReference>
<dbReference type="PANTHER" id="PTHR21262">
    <property type="entry name" value="GUANOSINE-3',5'-BIS DIPHOSPHATE 3'-PYROPHOSPHOHYDROLASE"/>
    <property type="match status" value="1"/>
</dbReference>
<comment type="function">
    <text evidence="6">In eubacteria ppGpp (guanosine 3'-diphosphate 5'-diphosphate) is a mediator of the stringent response that coordinates a variety of cellular activities in response to changes in nutritional abundance.</text>
</comment>
<sequence>MVKVRDDQPLRPDGSVDLDLWLTHLQEDVQLAHPQRVREACDLAAELEQRAEAENRQWYEGASNLRTGLEMADILGELRMDDDTLIAAILYRGVREELITIDAVEKRFGKTVAKLIAGVQQMAAISQIQTSDAPAFGQKQNQLEQLRKMLVAVVDDVRVALIKLAERTCALRQVKTAPRDKRLRVAREVFEIYAPLAHRLGIGHIKWELEDLSFRYLEEDSYKYIARLLAEKRMDRDEYIQQVIQSLHQAIKAQGIDGADLQGRAKHIYSIWRKMKRKKIDFSQVYDVRAVRVLVPEVRDCYAVLGIVHSMFKHIPNEFDDYIATPKENGYRSLHTAVIGPGGKVLEVQIRTFSMHDEAELGVCAHWRYKGTDASGKSNAYEEKIAWLRQVLEWHEEVGDATGIREELQNDVAPDRIYVFTPDGHVVDLPQDATPIDFAYRVHTEIGHRCRGAKINGRIVPLNYALKTGEQVEILTTAGEGGPSRDWLNPSLGYVRTSRCRAKIQHWFKLQDRDKNIDEGRQLIEKEFKRLGLEGLDMSALAHALNLHEAADLYAALGAGDLRAGQVLSMAQHLFGETEDVDQLDRLLTRPGSRKDPGKDDITILGVGNLMTQMAKCCQPLPGDEIIGYITIGRGVTIHRHDCTNVNQLRAEDPNRLVNVEWGTKKTQMYPVEIRIKAWDRTGLLRDITMILANERVNVLSVNTLTDKKENLANILLTLEVSGLEALGQVLNKISQLPNVVDVQRFRQHAKHEEKR</sequence>
<dbReference type="InterPro" id="IPR012676">
    <property type="entry name" value="TGS-like"/>
</dbReference>
<dbReference type="CDD" id="cd04876">
    <property type="entry name" value="ACT_RelA-SpoT"/>
    <property type="match status" value="1"/>
</dbReference>
<evidence type="ECO:0000256" key="6">
    <source>
        <dbReference type="RuleBase" id="RU003847"/>
    </source>
</evidence>
<keyword evidence="9" id="KW-0418">Kinase</keyword>
<comment type="similarity">
    <text evidence="6">Belongs to the relA/spoT family.</text>
</comment>
<evidence type="ECO:0000313" key="9">
    <source>
        <dbReference type="EMBL" id="SFW98906.1"/>
    </source>
</evidence>
<evidence type="ECO:0000256" key="5">
    <source>
        <dbReference type="ARBA" id="ARBA00033308"/>
    </source>
</evidence>
<gene>
    <name evidence="9" type="ORF">SAMN02745752_00100</name>
</gene>
<dbReference type="GO" id="GO:0015949">
    <property type="term" value="P:nucleobase-containing small molecule interconversion"/>
    <property type="evidence" value="ECO:0007669"/>
    <property type="project" value="UniProtKB-ARBA"/>
</dbReference>
<dbReference type="Proteomes" id="UP000182350">
    <property type="component" value="Unassembled WGS sequence"/>
</dbReference>
<dbReference type="InterPro" id="IPR004811">
    <property type="entry name" value="RelA/Spo_fam"/>
</dbReference>
<reference evidence="9 10" key="1">
    <citation type="submission" date="2016-11" db="EMBL/GenBank/DDBJ databases">
        <authorList>
            <person name="Jaros S."/>
            <person name="Januszkiewicz K."/>
            <person name="Wedrychowicz H."/>
        </authorList>
    </citation>
    <scope>NUCLEOTIDE SEQUENCE [LARGE SCALE GENOMIC DNA]</scope>
    <source>
        <strain evidence="9 10">DSM 21637</strain>
    </source>
</reference>
<dbReference type="Gene3D" id="1.10.3210.10">
    <property type="entry name" value="Hypothetical protein af1432"/>
    <property type="match status" value="1"/>
</dbReference>
<feature type="domain" description="ACT" evidence="7">
    <location>
        <begin position="673"/>
        <end position="748"/>
    </location>
</feature>
<dbReference type="STRING" id="1122209.SAMN02745752_00100"/>
<dbReference type="Pfam" id="PF02824">
    <property type="entry name" value="TGS"/>
    <property type="match status" value="1"/>
</dbReference>
<name>A0A1K1TEH7_9GAMM</name>
<comment type="pathway">
    <text evidence="2">Purine metabolism.</text>
</comment>